<gene>
    <name evidence="2" type="ORF">DSM107010_60620</name>
</gene>
<keyword evidence="1" id="KW-0472">Membrane</keyword>
<proteinExistence type="predicted"/>
<feature type="transmembrane region" description="Helical" evidence="1">
    <location>
        <begin position="69"/>
        <end position="90"/>
    </location>
</feature>
<accession>A0AB37UBD5</accession>
<evidence type="ECO:0000313" key="2">
    <source>
        <dbReference type="EMBL" id="RUT03338.1"/>
    </source>
</evidence>
<dbReference type="InterPro" id="IPR052948">
    <property type="entry name" value="Low_temp-induced_all0457"/>
</dbReference>
<evidence type="ECO:0000313" key="3">
    <source>
        <dbReference type="Proteomes" id="UP000282574"/>
    </source>
</evidence>
<dbReference type="PANTHER" id="PTHR36109">
    <property type="entry name" value="MEMBRANE PROTEIN-RELATED"/>
    <property type="match status" value="1"/>
</dbReference>
<sequence>MTDRNLKHGIGIFSHRQNAEQALTELQSIGFPMQKISMVTKTPEGDEILGCNVIQRPPITRAESAIKGALAGSTGVGLMTLIVGLGILLVPGVGPALAVESMVAVILGSGAATVAGGLHGALRGWFVPEEQARFYSERFNQGDYLVIVEATEDEIQKAEAVLSHWGIQEWHIYNVP</sequence>
<protein>
    <recommendedName>
        <fullName evidence="4">General stress protein 17M-like domain-containing protein</fullName>
    </recommendedName>
</protein>
<keyword evidence="1" id="KW-1133">Transmembrane helix</keyword>
<reference evidence="2 3" key="1">
    <citation type="journal article" date="2019" name="Genome Biol. Evol.">
        <title>Day and night: Metabolic profiles and evolutionary relationships of six axenic non-marine cyanobacteria.</title>
        <authorList>
            <person name="Will S.E."/>
            <person name="Henke P."/>
            <person name="Boedeker C."/>
            <person name="Huang S."/>
            <person name="Brinkmann H."/>
            <person name="Rohde M."/>
            <person name="Jarek M."/>
            <person name="Friedl T."/>
            <person name="Seufert S."/>
            <person name="Schumacher M."/>
            <person name="Overmann J."/>
            <person name="Neumann-Schaal M."/>
            <person name="Petersen J."/>
        </authorList>
    </citation>
    <scope>NUCLEOTIDE SEQUENCE [LARGE SCALE GENOMIC DNA]</scope>
    <source>
        <strain evidence="2 3">SAG 39.79</strain>
    </source>
</reference>
<name>A0AB37UBD5_9CYAN</name>
<feature type="transmembrane region" description="Helical" evidence="1">
    <location>
        <begin position="102"/>
        <end position="126"/>
    </location>
</feature>
<keyword evidence="3" id="KW-1185">Reference proteome</keyword>
<keyword evidence="1" id="KW-0812">Transmembrane</keyword>
<dbReference type="Proteomes" id="UP000282574">
    <property type="component" value="Unassembled WGS sequence"/>
</dbReference>
<evidence type="ECO:0000256" key="1">
    <source>
        <dbReference type="SAM" id="Phobius"/>
    </source>
</evidence>
<organism evidence="2 3">
    <name type="scientific">Chroococcidiopsis cubana SAG 39.79</name>
    <dbReference type="NCBI Taxonomy" id="388085"/>
    <lineage>
        <taxon>Bacteria</taxon>
        <taxon>Bacillati</taxon>
        <taxon>Cyanobacteriota</taxon>
        <taxon>Cyanophyceae</taxon>
        <taxon>Chroococcidiopsidales</taxon>
        <taxon>Chroococcidiopsidaceae</taxon>
        <taxon>Chroococcidiopsis</taxon>
    </lineage>
</organism>
<dbReference type="PANTHER" id="PTHR36109:SF2">
    <property type="entry name" value="MEMBRANE PROTEIN"/>
    <property type="match status" value="1"/>
</dbReference>
<comment type="caution">
    <text evidence="2">The sequence shown here is derived from an EMBL/GenBank/DDBJ whole genome shotgun (WGS) entry which is preliminary data.</text>
</comment>
<dbReference type="AlphaFoldDB" id="A0AB37UBD5"/>
<dbReference type="EMBL" id="RSCK01000099">
    <property type="protein sequence ID" value="RUT03338.1"/>
    <property type="molecule type" value="Genomic_DNA"/>
</dbReference>
<evidence type="ECO:0008006" key="4">
    <source>
        <dbReference type="Google" id="ProtNLM"/>
    </source>
</evidence>
<dbReference type="RefSeq" id="WP_106166093.1">
    <property type="nucleotide sequence ID" value="NZ_JAVKZF010000010.1"/>
</dbReference>